<comment type="caution">
    <text evidence="11">The sequence shown here is derived from an EMBL/GenBank/DDBJ whole genome shotgun (WGS) entry which is preliminary data.</text>
</comment>
<dbReference type="GO" id="GO:0005886">
    <property type="term" value="C:plasma membrane"/>
    <property type="evidence" value="ECO:0007669"/>
    <property type="project" value="UniProtKB-SubCell"/>
</dbReference>
<organism evidence="11 12">
    <name type="scientific">Roseicella aquatilis</name>
    <dbReference type="NCBI Taxonomy" id="2527868"/>
    <lineage>
        <taxon>Bacteria</taxon>
        <taxon>Pseudomonadati</taxon>
        <taxon>Pseudomonadota</taxon>
        <taxon>Alphaproteobacteria</taxon>
        <taxon>Acetobacterales</taxon>
        <taxon>Roseomonadaceae</taxon>
        <taxon>Roseicella</taxon>
    </lineage>
</organism>
<dbReference type="Gene3D" id="1.20.1560.10">
    <property type="entry name" value="ABC transporter type 1, transmembrane domain"/>
    <property type="match status" value="1"/>
</dbReference>
<feature type="transmembrane region" description="Helical" evidence="8">
    <location>
        <begin position="186"/>
        <end position="210"/>
    </location>
</feature>
<dbReference type="Proteomes" id="UP000295023">
    <property type="component" value="Unassembled WGS sequence"/>
</dbReference>
<comment type="subcellular location">
    <subcellularLocation>
        <location evidence="1">Cell membrane</location>
        <topology evidence="1">Multi-pass membrane protein</topology>
    </subcellularLocation>
</comment>
<evidence type="ECO:0000256" key="5">
    <source>
        <dbReference type="ARBA" id="ARBA00022840"/>
    </source>
</evidence>
<dbReference type="SMART" id="SM00382">
    <property type="entry name" value="AAA"/>
    <property type="match status" value="1"/>
</dbReference>
<dbReference type="SUPFAM" id="SSF90123">
    <property type="entry name" value="ABC transporter transmembrane region"/>
    <property type="match status" value="1"/>
</dbReference>
<proteinExistence type="predicted"/>
<evidence type="ECO:0000259" key="10">
    <source>
        <dbReference type="PROSITE" id="PS50929"/>
    </source>
</evidence>
<dbReference type="InterPro" id="IPR050835">
    <property type="entry name" value="ABC_transporter_sub-D"/>
</dbReference>
<gene>
    <name evidence="11" type="ORF">EXY23_12595</name>
</gene>
<evidence type="ECO:0000256" key="2">
    <source>
        <dbReference type="ARBA" id="ARBA00022448"/>
    </source>
</evidence>
<evidence type="ECO:0000313" key="11">
    <source>
        <dbReference type="EMBL" id="TCZ61374.1"/>
    </source>
</evidence>
<keyword evidence="7 8" id="KW-0472">Membrane</keyword>
<evidence type="ECO:0000256" key="3">
    <source>
        <dbReference type="ARBA" id="ARBA00022692"/>
    </source>
</evidence>
<dbReference type="RefSeq" id="WP_132289380.1">
    <property type="nucleotide sequence ID" value="NZ_SKBM01000010.1"/>
</dbReference>
<dbReference type="GO" id="GO:0016887">
    <property type="term" value="F:ATP hydrolysis activity"/>
    <property type="evidence" value="ECO:0007669"/>
    <property type="project" value="InterPro"/>
</dbReference>
<dbReference type="CDD" id="cd03223">
    <property type="entry name" value="ABCD_peroxisomal_ALDP"/>
    <property type="match status" value="1"/>
</dbReference>
<name>A0A4R4DKZ6_9PROT</name>
<dbReference type="Pfam" id="PF00005">
    <property type="entry name" value="ABC_tran"/>
    <property type="match status" value="1"/>
</dbReference>
<dbReference type="InterPro" id="IPR011527">
    <property type="entry name" value="ABC1_TM_dom"/>
</dbReference>
<protein>
    <submittedName>
        <fullName evidence="11">ABC transporter ATP-binding protein/permease</fullName>
    </submittedName>
</protein>
<dbReference type="OrthoDB" id="9810134at2"/>
<feature type="domain" description="ABC transmembrane type-1" evidence="10">
    <location>
        <begin position="33"/>
        <end position="338"/>
    </location>
</feature>
<keyword evidence="2" id="KW-0813">Transport</keyword>
<dbReference type="PANTHER" id="PTHR11384:SF59">
    <property type="entry name" value="LYSOSOMAL COBALAMIN TRANSPORTER ABCD4"/>
    <property type="match status" value="1"/>
</dbReference>
<accession>A0A4R4DKZ6</accession>
<dbReference type="Pfam" id="PF06472">
    <property type="entry name" value="ABC_membrane_2"/>
    <property type="match status" value="1"/>
</dbReference>
<dbReference type="SUPFAM" id="SSF52540">
    <property type="entry name" value="P-loop containing nucleoside triphosphate hydrolases"/>
    <property type="match status" value="1"/>
</dbReference>
<sequence length="579" mass="64124">MRRLGSFLRDAWRIAGPYWRSEERWRARLLLGVVVALNLSLVGMNVLLSYWNREFFNSLQEKDAEAFWQLLFLWRQTESGPMPGFVFVAALYILIAVYQLYLRQALQIRWRSWLTTQVLDRWLADRAYYRIALTDPGTDNPDQRIAEDLRFFVDNTLALGLGLMRSVVTLASFILVLWSLSGPATILGLTIPGYMVWVALAYSVLGTLLAHWVGRALIPLNFNQQRVEADFRYALIRFRENAEGIALYGGEAGEKRGLVDRFGAVIHNWWAIMVATKRLTAFTATYAQAAVVFPFVVASPRYFSGAIPLGGLTQTASAFAEVQGALSWFVDNYAALTEWRATVKRITGFADAIAAARGAAAEGAGVRAQAEPREDLVLEDIHLALPDGRVLLEGAAAEIGRGEAVLLTGPSGSGKSTLFRAIAGIWPFGRGRVRVPAGASVLFLPQRPYLPLGTLRRAVCYPRDTAAFPDAAVREALAAAGLGHLAARLDEEDAWDRRLSGGEQQRVALARALLVRPDWLFLDEATASLDPEAEARFYTLLRERLPGTTLVSIAHRPAVAQYHRRALRVLHGRLVPAAP</sequence>
<dbReference type="InterPro" id="IPR036640">
    <property type="entry name" value="ABC1_TM_sf"/>
</dbReference>
<evidence type="ECO:0000256" key="6">
    <source>
        <dbReference type="ARBA" id="ARBA00022989"/>
    </source>
</evidence>
<dbReference type="Gene3D" id="3.40.50.300">
    <property type="entry name" value="P-loop containing nucleotide triphosphate hydrolases"/>
    <property type="match status" value="1"/>
</dbReference>
<evidence type="ECO:0000256" key="1">
    <source>
        <dbReference type="ARBA" id="ARBA00004651"/>
    </source>
</evidence>
<dbReference type="PROSITE" id="PS00211">
    <property type="entry name" value="ABC_TRANSPORTER_1"/>
    <property type="match status" value="1"/>
</dbReference>
<feature type="domain" description="ABC transporter" evidence="9">
    <location>
        <begin position="376"/>
        <end position="577"/>
    </location>
</feature>
<keyword evidence="4" id="KW-0547">Nucleotide-binding</keyword>
<evidence type="ECO:0000256" key="7">
    <source>
        <dbReference type="ARBA" id="ARBA00023136"/>
    </source>
</evidence>
<dbReference type="GO" id="GO:0140359">
    <property type="term" value="F:ABC-type transporter activity"/>
    <property type="evidence" value="ECO:0007669"/>
    <property type="project" value="InterPro"/>
</dbReference>
<evidence type="ECO:0000256" key="4">
    <source>
        <dbReference type="ARBA" id="ARBA00022741"/>
    </source>
</evidence>
<keyword evidence="6 8" id="KW-1133">Transmembrane helix</keyword>
<keyword evidence="12" id="KW-1185">Reference proteome</keyword>
<evidence type="ECO:0000313" key="12">
    <source>
        <dbReference type="Proteomes" id="UP000295023"/>
    </source>
</evidence>
<feature type="transmembrane region" description="Helical" evidence="8">
    <location>
        <begin position="29"/>
        <end position="51"/>
    </location>
</feature>
<dbReference type="InterPro" id="IPR003593">
    <property type="entry name" value="AAA+_ATPase"/>
</dbReference>
<dbReference type="PANTHER" id="PTHR11384">
    <property type="entry name" value="ATP-BINDING CASSETTE, SUB-FAMILY D MEMBER"/>
    <property type="match status" value="1"/>
</dbReference>
<feature type="transmembrane region" description="Helical" evidence="8">
    <location>
        <begin position="82"/>
        <end position="102"/>
    </location>
</feature>
<feature type="transmembrane region" description="Helical" evidence="8">
    <location>
        <begin position="157"/>
        <end position="180"/>
    </location>
</feature>
<dbReference type="GO" id="GO:0005524">
    <property type="term" value="F:ATP binding"/>
    <property type="evidence" value="ECO:0007669"/>
    <property type="project" value="UniProtKB-KW"/>
</dbReference>
<keyword evidence="5 11" id="KW-0067">ATP-binding</keyword>
<dbReference type="InterPro" id="IPR027417">
    <property type="entry name" value="P-loop_NTPase"/>
</dbReference>
<reference evidence="11 12" key="1">
    <citation type="submission" date="2019-03" db="EMBL/GenBank/DDBJ databases">
        <title>Paracraurococcus aquatilis NE82 genome sequence.</title>
        <authorList>
            <person name="Zhao Y."/>
            <person name="Du Z."/>
        </authorList>
    </citation>
    <scope>NUCLEOTIDE SEQUENCE [LARGE SCALE GENOMIC DNA]</scope>
    <source>
        <strain evidence="11 12">NE82</strain>
    </source>
</reference>
<dbReference type="PROSITE" id="PS50893">
    <property type="entry name" value="ABC_TRANSPORTER_2"/>
    <property type="match status" value="1"/>
</dbReference>
<keyword evidence="3 8" id="KW-0812">Transmembrane</keyword>
<dbReference type="PROSITE" id="PS50929">
    <property type="entry name" value="ABC_TM1F"/>
    <property type="match status" value="1"/>
</dbReference>
<dbReference type="AlphaFoldDB" id="A0A4R4DKZ6"/>
<dbReference type="InterPro" id="IPR003439">
    <property type="entry name" value="ABC_transporter-like_ATP-bd"/>
</dbReference>
<evidence type="ECO:0000259" key="9">
    <source>
        <dbReference type="PROSITE" id="PS50893"/>
    </source>
</evidence>
<evidence type="ECO:0000256" key="8">
    <source>
        <dbReference type="SAM" id="Phobius"/>
    </source>
</evidence>
<dbReference type="InterPro" id="IPR017871">
    <property type="entry name" value="ABC_transporter-like_CS"/>
</dbReference>
<dbReference type="EMBL" id="SKBM01000010">
    <property type="protein sequence ID" value="TCZ61374.1"/>
    <property type="molecule type" value="Genomic_DNA"/>
</dbReference>